<evidence type="ECO:0000313" key="2">
    <source>
        <dbReference type="EMBL" id="BEI90799.1"/>
    </source>
</evidence>
<proteinExistence type="predicted"/>
<dbReference type="EMBL" id="AP028214">
    <property type="protein sequence ID" value="BEI90799.1"/>
    <property type="molecule type" value="Genomic_DNA"/>
</dbReference>
<gene>
    <name evidence="2" type="ORF">CcaverHIS019_0308690</name>
</gene>
<organism evidence="2 3">
    <name type="scientific">Cutaneotrichosporon cavernicola</name>
    <dbReference type="NCBI Taxonomy" id="279322"/>
    <lineage>
        <taxon>Eukaryota</taxon>
        <taxon>Fungi</taxon>
        <taxon>Dikarya</taxon>
        <taxon>Basidiomycota</taxon>
        <taxon>Agaricomycotina</taxon>
        <taxon>Tremellomycetes</taxon>
        <taxon>Trichosporonales</taxon>
        <taxon>Trichosporonaceae</taxon>
        <taxon>Cutaneotrichosporon</taxon>
    </lineage>
</organism>
<evidence type="ECO:0000313" key="3">
    <source>
        <dbReference type="Proteomes" id="UP001233271"/>
    </source>
</evidence>
<dbReference type="KEGG" id="ccac:CcaHIS019_0308690"/>
<protein>
    <submittedName>
        <fullName evidence="2">Uncharacterized protein</fullName>
    </submittedName>
</protein>
<keyword evidence="3" id="KW-1185">Reference proteome</keyword>
<accession>A0AA48KZQ6</accession>
<reference evidence="2" key="1">
    <citation type="journal article" date="2023" name="BMC Genomics">
        <title>Chromosome-level genome assemblies of Cutaneotrichosporon spp. (Trichosporonales, Basidiomycota) reveal imbalanced evolution between nucleotide sequences and chromosome synteny.</title>
        <authorList>
            <person name="Kobayashi Y."/>
            <person name="Kayamori A."/>
            <person name="Aoki K."/>
            <person name="Shiwa Y."/>
            <person name="Matsutani M."/>
            <person name="Fujita N."/>
            <person name="Sugita T."/>
            <person name="Iwasaki W."/>
            <person name="Tanaka N."/>
            <person name="Takashima M."/>
        </authorList>
    </citation>
    <scope>NUCLEOTIDE SEQUENCE</scope>
    <source>
        <strain evidence="2">HIS019</strain>
    </source>
</reference>
<dbReference type="GeneID" id="85494669"/>
<sequence>MRDTTEEPRTPISASSAMSMGGRRVPLPAVKGTMGGIESPRRELFSPASTLRASTSPASSTHGDSTTTVTAAPNAKDAPPALIFRADPRMTTAFDGMPEGADAIKAKFGV</sequence>
<dbReference type="RefSeq" id="XP_060456064.1">
    <property type="nucleotide sequence ID" value="XM_060599363.1"/>
</dbReference>
<dbReference type="Proteomes" id="UP001233271">
    <property type="component" value="Chromosome 3"/>
</dbReference>
<feature type="region of interest" description="Disordered" evidence="1">
    <location>
        <begin position="1"/>
        <end position="79"/>
    </location>
</feature>
<feature type="compositionally biased region" description="Polar residues" evidence="1">
    <location>
        <begin position="47"/>
        <end position="71"/>
    </location>
</feature>
<evidence type="ECO:0000256" key="1">
    <source>
        <dbReference type="SAM" id="MobiDB-lite"/>
    </source>
</evidence>
<name>A0AA48KZQ6_9TREE</name>
<dbReference type="AlphaFoldDB" id="A0AA48KZQ6"/>